<dbReference type="AlphaFoldDB" id="A0AAD9DQY0"/>
<evidence type="ECO:0000256" key="1">
    <source>
        <dbReference type="SAM" id="MobiDB-lite"/>
    </source>
</evidence>
<feature type="region of interest" description="Disordered" evidence="1">
    <location>
        <begin position="367"/>
        <end position="399"/>
    </location>
</feature>
<proteinExistence type="predicted"/>
<accession>A0AAD9DQY0</accession>
<gene>
    <name evidence="3" type="ORF">P4O66_002247</name>
</gene>
<protein>
    <recommendedName>
        <fullName evidence="2">DUF4709 domain-containing protein</fullName>
    </recommendedName>
</protein>
<comment type="caution">
    <text evidence="3">The sequence shown here is derived from an EMBL/GenBank/DDBJ whole genome shotgun (WGS) entry which is preliminary data.</text>
</comment>
<organism evidence="3 4">
    <name type="scientific">Electrophorus voltai</name>
    <dbReference type="NCBI Taxonomy" id="2609070"/>
    <lineage>
        <taxon>Eukaryota</taxon>
        <taxon>Metazoa</taxon>
        <taxon>Chordata</taxon>
        <taxon>Craniata</taxon>
        <taxon>Vertebrata</taxon>
        <taxon>Euteleostomi</taxon>
        <taxon>Actinopterygii</taxon>
        <taxon>Neopterygii</taxon>
        <taxon>Teleostei</taxon>
        <taxon>Ostariophysi</taxon>
        <taxon>Gymnotiformes</taxon>
        <taxon>Gymnotoidei</taxon>
        <taxon>Gymnotidae</taxon>
        <taxon>Electrophorus</taxon>
    </lineage>
</organism>
<dbReference type="InterPro" id="IPR031651">
    <property type="entry name" value="DUF4709"/>
</dbReference>
<evidence type="ECO:0000259" key="2">
    <source>
        <dbReference type="Pfam" id="PF15821"/>
    </source>
</evidence>
<keyword evidence="4" id="KW-1185">Reference proteome</keyword>
<feature type="compositionally biased region" description="Low complexity" evidence="1">
    <location>
        <begin position="382"/>
        <end position="393"/>
    </location>
</feature>
<sequence length="455" mass="50457">MPTTAKTARPFCLSEQPKARAAAFPEGIASQLGFEGGHHAPCEEMDSLKKELAMKVKFIEAQYESRLQEEAEALYTRINYKVKAFENHHKEGEVAGGRKLSDGFVHEDCSYLPRSLSGVSFVRHSKADVKKKKTFGVIFQIGSGAVDDPEKAWLKTENARLKDDVGTLHDEMEQIHGQSEADLKKEFESIKNSHQEEVSLSLRDNLKASRLPLPPFLGRRTGMSELTQDDLTFTPVRAHALNQGDLTRLKAQTRPNWTCHAKWTRGLCAVSSGITTQRMLPFIEIVFGNRWNTGTVAACTSSDLAGCPGRPALSGHGSSRRLSCVFIVAQRLAAEQKWEEDRLVKQRDPQALARDTELRAWPAAVPVQLPRHQGRDVPAPEPAATGDTTAPGASHLRHTTDQSQHVLELYWDFNYIAEGDAVLLLQPSIGTGAPQPVNYTDEAGHIRQLRGREFP</sequence>
<name>A0AAD9DQY0_9TELE</name>
<reference evidence="3" key="1">
    <citation type="submission" date="2023-03" db="EMBL/GenBank/DDBJ databases">
        <title>Electrophorus voltai genome.</title>
        <authorList>
            <person name="Bian C."/>
        </authorList>
    </citation>
    <scope>NUCLEOTIDE SEQUENCE</scope>
    <source>
        <strain evidence="3">CB-2022</strain>
        <tissue evidence="3">Muscle</tissue>
    </source>
</reference>
<dbReference type="InterPro" id="IPR040119">
    <property type="entry name" value="C10orf67-like"/>
</dbReference>
<feature type="domain" description="DUF4709" evidence="2">
    <location>
        <begin position="43"/>
        <end position="93"/>
    </location>
</feature>
<evidence type="ECO:0000313" key="3">
    <source>
        <dbReference type="EMBL" id="KAK1789918.1"/>
    </source>
</evidence>
<dbReference type="Proteomes" id="UP001239994">
    <property type="component" value="Unassembled WGS sequence"/>
</dbReference>
<dbReference type="Pfam" id="PF15821">
    <property type="entry name" value="DUF4709"/>
    <property type="match status" value="1"/>
</dbReference>
<evidence type="ECO:0000313" key="4">
    <source>
        <dbReference type="Proteomes" id="UP001239994"/>
    </source>
</evidence>
<dbReference type="PANTHER" id="PTHR22382:SF7">
    <property type="entry name" value="RIKEN CDNA 4921504E06 GENE"/>
    <property type="match status" value="1"/>
</dbReference>
<dbReference type="EMBL" id="JAROKS010000021">
    <property type="protein sequence ID" value="KAK1789918.1"/>
    <property type="molecule type" value="Genomic_DNA"/>
</dbReference>
<dbReference type="PANTHER" id="PTHR22382">
    <property type="entry name" value="RIKEN CDNA 4921504E06 GENE"/>
    <property type="match status" value="1"/>
</dbReference>